<sequence length="175" mass="17821">MGFNRSVRTVTASLALLAAGAAWSVALPGEAHAAITAKECHAKFKAAKEGGTLAGQSYKDFKAAQCAGAEAEPEEKTEGEAAAAPAATPASEAAAESKSESKAKPASKASTYSGNAVFPSKVSPKYSSLSAGKARMKTCLDQYHANKASGGNGGLNWIQKGGGYYSVCTKRLKGE</sequence>
<name>A0ABS8VVT8_9PROT</name>
<feature type="chain" id="PRO_5045522888" evidence="2">
    <location>
        <begin position="34"/>
        <end position="175"/>
    </location>
</feature>
<keyword evidence="4" id="KW-1185">Reference proteome</keyword>
<feature type="compositionally biased region" description="Low complexity" evidence="1">
    <location>
        <begin position="80"/>
        <end position="94"/>
    </location>
</feature>
<feature type="region of interest" description="Disordered" evidence="1">
    <location>
        <begin position="65"/>
        <end position="112"/>
    </location>
</feature>
<evidence type="ECO:0000313" key="3">
    <source>
        <dbReference type="EMBL" id="MCE0743769.1"/>
    </source>
</evidence>
<proteinExistence type="predicted"/>
<accession>A0ABS8VVT8</accession>
<reference evidence="3 4" key="1">
    <citation type="submission" date="2021-12" db="EMBL/GenBank/DDBJ databases">
        <title>Genome sequence of Acetobacter sicerae DmPark20a_162.</title>
        <authorList>
            <person name="Chaston J.M."/>
        </authorList>
    </citation>
    <scope>NUCLEOTIDE SEQUENCE [LARGE SCALE GENOMIC DNA]</scope>
    <source>
        <strain evidence="3 4">DmPark20a_162</strain>
    </source>
</reference>
<dbReference type="Proteomes" id="UP001521074">
    <property type="component" value="Unassembled WGS sequence"/>
</dbReference>
<dbReference type="RefSeq" id="WP_232877391.1">
    <property type="nucleotide sequence ID" value="NZ_JAJSOJ010000021.1"/>
</dbReference>
<dbReference type="EMBL" id="JAJSOJ010000021">
    <property type="protein sequence ID" value="MCE0743769.1"/>
    <property type="molecule type" value="Genomic_DNA"/>
</dbReference>
<evidence type="ECO:0000256" key="2">
    <source>
        <dbReference type="SAM" id="SignalP"/>
    </source>
</evidence>
<evidence type="ECO:0000313" key="4">
    <source>
        <dbReference type="Proteomes" id="UP001521074"/>
    </source>
</evidence>
<feature type="signal peptide" evidence="2">
    <location>
        <begin position="1"/>
        <end position="33"/>
    </location>
</feature>
<evidence type="ECO:0000256" key="1">
    <source>
        <dbReference type="SAM" id="MobiDB-lite"/>
    </source>
</evidence>
<keyword evidence="2" id="KW-0732">Signal</keyword>
<organism evidence="3 4">
    <name type="scientific">Acetobacter sicerae</name>
    <dbReference type="NCBI Taxonomy" id="85325"/>
    <lineage>
        <taxon>Bacteria</taxon>
        <taxon>Pseudomonadati</taxon>
        <taxon>Pseudomonadota</taxon>
        <taxon>Alphaproteobacteria</taxon>
        <taxon>Acetobacterales</taxon>
        <taxon>Acetobacteraceae</taxon>
        <taxon>Acetobacter</taxon>
    </lineage>
</organism>
<protein>
    <submittedName>
        <fullName evidence="3">Uncharacterized protein</fullName>
    </submittedName>
</protein>
<gene>
    <name evidence="3" type="ORF">LWC05_07655</name>
</gene>
<comment type="caution">
    <text evidence="3">The sequence shown here is derived from an EMBL/GenBank/DDBJ whole genome shotgun (WGS) entry which is preliminary data.</text>
</comment>